<reference evidence="6 7" key="1">
    <citation type="submission" date="2019-08" db="EMBL/GenBank/DDBJ databases">
        <title>In-depth cultivation of the pig gut microbiome towards novel bacterial diversity and tailored functional studies.</title>
        <authorList>
            <person name="Wylensek D."/>
            <person name="Hitch T.C.A."/>
            <person name="Clavel T."/>
        </authorList>
    </citation>
    <scope>NUCLEOTIDE SEQUENCE [LARGE SCALE GENOMIC DNA]</scope>
    <source>
        <strain evidence="6 7">WCA-MUC-591-APC-4B</strain>
    </source>
</reference>
<sequence>MAMQVCFSGNPMLVSRHVLSGLPVELLPLQETLVAVRAGNHHGIRPLAVLPGFRQKHRSRGHLPVHVFRQGQVAHVQRMIHFSRLISLVHTSIIHVKGFSFQPRIVATSDGLCYTERILISEVRMDKKYDCIIIGGGAAGLLTAARLDLTAFSPKGAGLILEATDSPGTKLRMSGAGHCNFTHDGSVKDMVAAYGEQGRAIRRVLYRYNNDAFVDFLDRHGIPSFSRDGGRVFPKSEKAQDILNFLLDFSAENGFALKKGFRVSQVTRLPDAGWQVACDNGSAFRTAAMVIATGGKSFPATGSNGRMWDVLSRDLDVEVISPRPVLAPVAVRSYPYGPVAGLSFETAELSVTAPGKKIQRSVGDLLLTHRDFSGPAALNICGAAEPGDALHINYVYPRSREEVTGILSEIFSGKKGNPVSAMASRLSLPRRFCQSILLRSLGKSIDADDVFRGSSNVNGLSPKKVSALLCDDTFTVESLPDWNKAMATRGGIALSQLDLRTMEFREHPGLFAVGEALNVDGITGGYNLQFAFSSASVCAESLQKKLRADSPVQGLRPSTEE</sequence>
<evidence type="ECO:0000256" key="2">
    <source>
        <dbReference type="ARBA" id="ARBA00022630"/>
    </source>
</evidence>
<organism evidence="6 7">
    <name type="scientific">Mogibacterium kristiansenii</name>
    <dbReference type="NCBI Taxonomy" id="2606708"/>
    <lineage>
        <taxon>Bacteria</taxon>
        <taxon>Bacillati</taxon>
        <taxon>Bacillota</taxon>
        <taxon>Clostridia</taxon>
        <taxon>Peptostreptococcales</taxon>
        <taxon>Anaerovoracaceae</taxon>
        <taxon>Mogibacterium</taxon>
    </lineage>
</organism>
<dbReference type="AlphaFoldDB" id="A0A6N7XKY8"/>
<keyword evidence="7" id="KW-1185">Reference proteome</keyword>
<dbReference type="Gene3D" id="2.40.30.10">
    <property type="entry name" value="Translation factors"/>
    <property type="match status" value="1"/>
</dbReference>
<dbReference type="InterPro" id="IPR057661">
    <property type="entry name" value="RsdA/BaiN/AoA(So)_Rossmann"/>
</dbReference>
<proteinExistence type="predicted"/>
<accession>A0A6N7XKY8</accession>
<dbReference type="PANTHER" id="PTHR42887">
    <property type="entry name" value="OS12G0638800 PROTEIN"/>
    <property type="match status" value="1"/>
</dbReference>
<evidence type="ECO:0000313" key="7">
    <source>
        <dbReference type="Proteomes" id="UP000469424"/>
    </source>
</evidence>
<keyword evidence="3" id="KW-0274">FAD</keyword>
<dbReference type="Gene3D" id="1.10.8.260">
    <property type="entry name" value="HI0933 insert domain-like"/>
    <property type="match status" value="1"/>
</dbReference>
<dbReference type="Pfam" id="PF22780">
    <property type="entry name" value="HI0933_like_1st"/>
    <property type="match status" value="1"/>
</dbReference>
<dbReference type="SUPFAM" id="SSF160996">
    <property type="entry name" value="HI0933 insert domain-like"/>
    <property type="match status" value="1"/>
</dbReference>
<feature type="domain" description="RsdA/BaiN/AoA(So)-like Rossmann fold-like" evidence="4">
    <location>
        <begin position="130"/>
        <end position="540"/>
    </location>
</feature>
<feature type="domain" description="RsdA/BaiN/AoA(So)-like insert" evidence="5">
    <location>
        <begin position="337"/>
        <end position="442"/>
    </location>
</feature>
<dbReference type="Pfam" id="PF03486">
    <property type="entry name" value="HI0933_like"/>
    <property type="match status" value="1"/>
</dbReference>
<keyword evidence="2" id="KW-0285">Flavoprotein</keyword>
<dbReference type="EMBL" id="VUNA01000003">
    <property type="protein sequence ID" value="MST70251.1"/>
    <property type="molecule type" value="Genomic_DNA"/>
</dbReference>
<dbReference type="InterPro" id="IPR036188">
    <property type="entry name" value="FAD/NAD-bd_sf"/>
</dbReference>
<comment type="caution">
    <text evidence="6">The sequence shown here is derived from an EMBL/GenBank/DDBJ whole genome shotgun (WGS) entry which is preliminary data.</text>
</comment>
<dbReference type="Proteomes" id="UP000469424">
    <property type="component" value="Unassembled WGS sequence"/>
</dbReference>
<evidence type="ECO:0000256" key="1">
    <source>
        <dbReference type="ARBA" id="ARBA00001974"/>
    </source>
</evidence>
<name>A0A6N7XKY8_9FIRM</name>
<dbReference type="InterPro" id="IPR023166">
    <property type="entry name" value="BaiN-like_dom_sf"/>
</dbReference>
<evidence type="ECO:0000259" key="5">
    <source>
        <dbReference type="Pfam" id="PF22780"/>
    </source>
</evidence>
<protein>
    <submittedName>
        <fullName evidence="6">Aminoacetone oxidase family FAD-binding enzyme</fullName>
    </submittedName>
</protein>
<evidence type="ECO:0000259" key="4">
    <source>
        <dbReference type="Pfam" id="PF03486"/>
    </source>
</evidence>
<dbReference type="InterPro" id="IPR004792">
    <property type="entry name" value="BaiN-like"/>
</dbReference>
<evidence type="ECO:0000313" key="6">
    <source>
        <dbReference type="EMBL" id="MST70251.1"/>
    </source>
</evidence>
<dbReference type="PANTHER" id="PTHR42887:SF2">
    <property type="entry name" value="OS12G0638800 PROTEIN"/>
    <property type="match status" value="1"/>
</dbReference>
<comment type="cofactor">
    <cofactor evidence="1">
        <name>FAD</name>
        <dbReference type="ChEBI" id="CHEBI:57692"/>
    </cofactor>
</comment>
<evidence type="ECO:0000256" key="3">
    <source>
        <dbReference type="ARBA" id="ARBA00022827"/>
    </source>
</evidence>
<dbReference type="InterPro" id="IPR055178">
    <property type="entry name" value="RsdA/BaiN/AoA(So)-like_dom"/>
</dbReference>
<gene>
    <name evidence="6" type="ORF">FYJ65_02665</name>
</gene>
<dbReference type="SUPFAM" id="SSF51905">
    <property type="entry name" value="FAD/NAD(P)-binding domain"/>
    <property type="match status" value="1"/>
</dbReference>
<dbReference type="NCBIfam" id="TIGR00275">
    <property type="entry name" value="aminoacetone oxidase family FAD-binding enzyme"/>
    <property type="match status" value="1"/>
</dbReference>
<dbReference type="Gene3D" id="3.50.50.60">
    <property type="entry name" value="FAD/NAD(P)-binding domain"/>
    <property type="match status" value="1"/>
</dbReference>